<evidence type="ECO:0000313" key="2">
    <source>
        <dbReference type="Proteomes" id="UP000322699"/>
    </source>
</evidence>
<name>A0A5B1CDX4_9BACT</name>
<dbReference type="SUPFAM" id="SSF53067">
    <property type="entry name" value="Actin-like ATPase domain"/>
    <property type="match status" value="1"/>
</dbReference>
<gene>
    <name evidence="1" type="ORF">LF1_04600</name>
</gene>
<keyword evidence="2" id="KW-1185">Reference proteome</keyword>
<dbReference type="Gene3D" id="3.30.420.40">
    <property type="match status" value="2"/>
</dbReference>
<dbReference type="RefSeq" id="WP_068260174.1">
    <property type="nucleotide sequence ID" value="NZ_LWSK01000014.1"/>
</dbReference>
<dbReference type="EMBL" id="VRLW01000001">
    <property type="protein sequence ID" value="KAA1257969.1"/>
    <property type="molecule type" value="Genomic_DNA"/>
</dbReference>
<reference evidence="1 2" key="1">
    <citation type="submission" date="2019-08" db="EMBL/GenBank/DDBJ databases">
        <title>Deep-cultivation of Planctomycetes and their phenomic and genomic characterization uncovers novel biology.</title>
        <authorList>
            <person name="Wiegand S."/>
            <person name="Jogler M."/>
            <person name="Boedeker C."/>
            <person name="Pinto D."/>
            <person name="Vollmers J."/>
            <person name="Rivas-Marin E."/>
            <person name="Kohn T."/>
            <person name="Peeters S.H."/>
            <person name="Heuer A."/>
            <person name="Rast P."/>
            <person name="Oberbeckmann S."/>
            <person name="Bunk B."/>
            <person name="Jeske O."/>
            <person name="Meyerdierks A."/>
            <person name="Storesund J.E."/>
            <person name="Kallscheuer N."/>
            <person name="Luecker S."/>
            <person name="Lage O.M."/>
            <person name="Pohl T."/>
            <person name="Merkel B.J."/>
            <person name="Hornburger P."/>
            <person name="Mueller R.-W."/>
            <person name="Bruemmer F."/>
            <person name="Labrenz M."/>
            <person name="Spormann A.M."/>
            <person name="Op Den Camp H."/>
            <person name="Overmann J."/>
            <person name="Amann R."/>
            <person name="Jetten M.S.M."/>
            <person name="Mascher T."/>
            <person name="Medema M.H."/>
            <person name="Devos D.P."/>
            <person name="Kaster A.-K."/>
            <person name="Ovreas L."/>
            <person name="Rohde M."/>
            <person name="Galperin M.Y."/>
            <person name="Jogler C."/>
        </authorList>
    </citation>
    <scope>NUCLEOTIDE SEQUENCE [LARGE SCALE GENOMIC DNA]</scope>
    <source>
        <strain evidence="1 2">LF1</strain>
    </source>
</reference>
<organism evidence="1 2">
    <name type="scientific">Rubripirellula obstinata</name>
    <dbReference type="NCBI Taxonomy" id="406547"/>
    <lineage>
        <taxon>Bacteria</taxon>
        <taxon>Pseudomonadati</taxon>
        <taxon>Planctomycetota</taxon>
        <taxon>Planctomycetia</taxon>
        <taxon>Pirellulales</taxon>
        <taxon>Pirellulaceae</taxon>
        <taxon>Rubripirellula</taxon>
    </lineage>
</organism>
<dbReference type="InterPro" id="IPR043129">
    <property type="entry name" value="ATPase_NBD"/>
</dbReference>
<protein>
    <submittedName>
        <fullName evidence="1">Uncharacterized protein</fullName>
    </submittedName>
</protein>
<comment type="caution">
    <text evidence="1">The sequence shown here is derived from an EMBL/GenBank/DDBJ whole genome shotgun (WGS) entry which is preliminary data.</text>
</comment>
<proteinExistence type="predicted"/>
<accession>A0A5B1CDX4</accession>
<sequence length="811" mass="91895" precursor="true">MSTNQTSASNVYQLIVLPKTGTQVCRGFPLPPAMQGQYAQLSQTVERLAKAQSEHEIVGLVEEHAACDREITHTPWVAIDVEDYIFFRLTQVGNETQLDLIVDTMSGAGAMALNKVPISLQKGVPKLGKAFGTNFHLADVFVEEHLKARNEIGSLIVDFGNSGTAFVFSREGAGPREARLIETNNPFDPDYQSRPEGESNILKSNMIVLRAGNGETENPWIVLGTRAEELIQQAPLATYLYAPKKYVRHWPEHLKAEEPTMPFQGLLGQRDRLRPVLDFVRITMEQMFQYALAAITNPLNTSHVPEFYPQIARVMLTYPLTWRKVDQELFRDLVESISRQLFVHEDRTKSQFTVELICSEPMAVAAFVLWENFFHFDTHNLRMAASTLGNTDGNDELRMLVVDMGGGSTDIACIDIKWSVREEDDSVDVTFKMIESMRFNRAGDRLSHLVATAIKQFLKQKYSINETLSFKQPSRNAAFTRNNKRKAVSFIAELVEKAKIALSSNEGVWKLEPRDEHELLRPFEPLVGVIGEDKLTQGPFLKIDHDTLEDWVQGDRQSLETNGEPGFMDIFLYLDELQKSLKAKDRAPHVVVLSGRSTRMPFIRNQTAKHLGLPLHRIRTLSEILPDSLKLHNHENMDKLAVVLGAQRFRFGDHIRFVALEDEPIFNRFIGTVRETPNGLKLNRVHVEPGDLRPRTITVSVDPEKAVRIGHAFRADGVAQVIANLSNKSRTHRREVKIELLDDFSVEMRAHDDILLAEWVPGGNDIIVDNFNDTGEIDREPEDFMTRILTRNESAWIQEDKDAEDDEGDGE</sequence>
<evidence type="ECO:0000313" key="1">
    <source>
        <dbReference type="EMBL" id="KAA1257969.1"/>
    </source>
</evidence>
<dbReference type="AlphaFoldDB" id="A0A5B1CDX4"/>
<dbReference type="Gene3D" id="3.90.640.10">
    <property type="entry name" value="Actin, Chain A, domain 4"/>
    <property type="match status" value="1"/>
</dbReference>
<dbReference type="Proteomes" id="UP000322699">
    <property type="component" value="Unassembled WGS sequence"/>
</dbReference>
<dbReference type="OrthoDB" id="9768127at2"/>